<dbReference type="Pfam" id="PF03547">
    <property type="entry name" value="Mem_trans"/>
    <property type="match status" value="1"/>
</dbReference>
<reference evidence="9 10" key="1">
    <citation type="submission" date="2019-06" db="EMBL/GenBank/DDBJ databases">
        <title>Whole genome shotgun sequence of Glutamicibacter uratoxydans NBRC 15515.</title>
        <authorList>
            <person name="Hosoyama A."/>
            <person name="Uohara A."/>
            <person name="Ohji S."/>
            <person name="Ichikawa N."/>
        </authorList>
    </citation>
    <scope>NUCLEOTIDE SEQUENCE [LARGE SCALE GENOMIC DNA]</scope>
    <source>
        <strain evidence="9 10">NBRC 15515</strain>
    </source>
</reference>
<keyword evidence="6 8" id="KW-1133">Transmembrane helix</keyword>
<feature type="transmembrane region" description="Helical" evidence="8">
    <location>
        <begin position="133"/>
        <end position="152"/>
    </location>
</feature>
<evidence type="ECO:0000256" key="2">
    <source>
        <dbReference type="ARBA" id="ARBA00010145"/>
    </source>
</evidence>
<dbReference type="Proteomes" id="UP000316612">
    <property type="component" value="Unassembled WGS sequence"/>
</dbReference>
<feature type="transmembrane region" description="Helical" evidence="8">
    <location>
        <begin position="6"/>
        <end position="23"/>
    </location>
</feature>
<dbReference type="InterPro" id="IPR004776">
    <property type="entry name" value="Mem_transp_PIN-like"/>
</dbReference>
<organism evidence="9 10">
    <name type="scientific">Glutamicibacter uratoxydans</name>
    <name type="common">Arthrobacter uratoxydans</name>
    <dbReference type="NCBI Taxonomy" id="43667"/>
    <lineage>
        <taxon>Bacteria</taxon>
        <taxon>Bacillati</taxon>
        <taxon>Actinomycetota</taxon>
        <taxon>Actinomycetes</taxon>
        <taxon>Micrococcales</taxon>
        <taxon>Micrococcaceae</taxon>
        <taxon>Glutamicibacter</taxon>
    </lineage>
</organism>
<evidence type="ECO:0000256" key="1">
    <source>
        <dbReference type="ARBA" id="ARBA00004651"/>
    </source>
</evidence>
<dbReference type="Gene3D" id="1.20.1530.20">
    <property type="match status" value="1"/>
</dbReference>
<feature type="transmembrane region" description="Helical" evidence="8">
    <location>
        <begin position="206"/>
        <end position="223"/>
    </location>
</feature>
<feature type="transmembrane region" description="Helical" evidence="8">
    <location>
        <begin position="258"/>
        <end position="281"/>
    </location>
</feature>
<dbReference type="PANTHER" id="PTHR36838">
    <property type="entry name" value="AUXIN EFFLUX CARRIER FAMILY PROTEIN"/>
    <property type="match status" value="1"/>
</dbReference>
<keyword evidence="3" id="KW-0813">Transport</keyword>
<dbReference type="OrthoDB" id="3435874at2"/>
<gene>
    <name evidence="9" type="primary">mdcF</name>
    <name evidence="9" type="ORF">AUR04nite_16390</name>
</gene>
<dbReference type="GO" id="GO:0055085">
    <property type="term" value="P:transmembrane transport"/>
    <property type="evidence" value="ECO:0007669"/>
    <property type="project" value="InterPro"/>
</dbReference>
<feature type="transmembrane region" description="Helical" evidence="8">
    <location>
        <begin position="319"/>
        <end position="341"/>
    </location>
</feature>
<comment type="subcellular location">
    <subcellularLocation>
        <location evidence="1">Cell membrane</location>
        <topology evidence="1">Multi-pass membrane protein</topology>
    </subcellularLocation>
</comment>
<feature type="transmembrane region" description="Helical" evidence="8">
    <location>
        <begin position="35"/>
        <end position="54"/>
    </location>
</feature>
<evidence type="ECO:0000256" key="8">
    <source>
        <dbReference type="SAM" id="Phobius"/>
    </source>
</evidence>
<evidence type="ECO:0000256" key="7">
    <source>
        <dbReference type="ARBA" id="ARBA00023136"/>
    </source>
</evidence>
<dbReference type="RefSeq" id="WP_141363822.1">
    <property type="nucleotide sequence ID" value="NZ_BAAAJL010000003.1"/>
</dbReference>
<dbReference type="EMBL" id="BJNY01000008">
    <property type="protein sequence ID" value="GED06107.1"/>
    <property type="molecule type" value="Genomic_DNA"/>
</dbReference>
<accession>A0A4Y4DNB8</accession>
<sequence>MFLDVLFGVLPLFFVMIVGYAASYAPKFPSSVEPALNVFVFYVALPALLYKVVAQADASGGVPLEFLGAAAGAALVFALFSWAVFRYVLRLENSQSLAGMLTTSFGNVSYLGIPVILGVMGPQAGLAAGMGQLVHNVIFMVGFPILAQIMLPSAGGRGHRPSGARMMRTVRNALLYSPVTWSMLIGGAVLVFSLDVPKPLDDTVDLLAGAAAPGALFVIGMSLRRTIERSMRRKSEVSKPAVTEGLVKSKVRGSKTALGVMVLGKLLALPLLTVLCLELFAPQLPDIWFNTAVLMAAMPTSATAYIMAQNDTGDGDPTAMAIVITCIFSLVALPVLAALVLR</sequence>
<feature type="transmembrane region" description="Helical" evidence="8">
    <location>
        <begin position="97"/>
        <end position="121"/>
    </location>
</feature>
<evidence type="ECO:0000256" key="3">
    <source>
        <dbReference type="ARBA" id="ARBA00022448"/>
    </source>
</evidence>
<dbReference type="AlphaFoldDB" id="A0A4Y4DNB8"/>
<evidence type="ECO:0000313" key="10">
    <source>
        <dbReference type="Proteomes" id="UP000316612"/>
    </source>
</evidence>
<dbReference type="PANTHER" id="PTHR36838:SF3">
    <property type="entry name" value="TRANSPORTER AUXIN EFFLUX CARRIER EC FAMILY"/>
    <property type="match status" value="1"/>
</dbReference>
<evidence type="ECO:0000256" key="5">
    <source>
        <dbReference type="ARBA" id="ARBA00022692"/>
    </source>
</evidence>
<keyword evidence="7 8" id="KW-0472">Membrane</keyword>
<comment type="similarity">
    <text evidence="2">Belongs to the auxin efflux carrier (TC 2.A.69) family.</text>
</comment>
<keyword evidence="4" id="KW-1003">Cell membrane</keyword>
<keyword evidence="10" id="KW-1185">Reference proteome</keyword>
<dbReference type="GO" id="GO:0005886">
    <property type="term" value="C:plasma membrane"/>
    <property type="evidence" value="ECO:0007669"/>
    <property type="project" value="UniProtKB-SubCell"/>
</dbReference>
<name>A0A4Y4DNB8_GLUUR</name>
<evidence type="ECO:0000313" key="9">
    <source>
        <dbReference type="EMBL" id="GED06107.1"/>
    </source>
</evidence>
<keyword evidence="5 8" id="KW-0812">Transmembrane</keyword>
<protein>
    <submittedName>
        <fullName evidence="9">Putative malonate transporter</fullName>
    </submittedName>
</protein>
<feature type="transmembrane region" description="Helical" evidence="8">
    <location>
        <begin position="173"/>
        <end position="194"/>
    </location>
</feature>
<evidence type="ECO:0000256" key="6">
    <source>
        <dbReference type="ARBA" id="ARBA00022989"/>
    </source>
</evidence>
<evidence type="ECO:0000256" key="4">
    <source>
        <dbReference type="ARBA" id="ARBA00022475"/>
    </source>
</evidence>
<proteinExistence type="inferred from homology"/>
<dbReference type="InterPro" id="IPR038770">
    <property type="entry name" value="Na+/solute_symporter_sf"/>
</dbReference>
<feature type="transmembrane region" description="Helical" evidence="8">
    <location>
        <begin position="66"/>
        <end position="85"/>
    </location>
</feature>
<comment type="caution">
    <text evidence="9">The sequence shown here is derived from an EMBL/GenBank/DDBJ whole genome shotgun (WGS) entry which is preliminary data.</text>
</comment>